<proteinExistence type="predicted"/>
<dbReference type="RefSeq" id="WP_171085778.1">
    <property type="nucleotide sequence ID" value="NZ_JABAIV010000005.1"/>
</dbReference>
<sequence length="108" mass="12049">MASYFSVACGHRVWQAVARILQHLARHNLLFSLSRGDWTVNLAKRYMSHYTDQNSAVEPEFFNTVGHHSTWSLSGTYTGDQAGGVHCGHQEPVRQGAALYQLAHQLPA</sequence>
<dbReference type="AlphaFoldDB" id="A0A7Y2K1D0"/>
<comment type="caution">
    <text evidence="1">The sequence shown here is derived from an EMBL/GenBank/DDBJ whole genome shotgun (WGS) entry which is preliminary data.</text>
</comment>
<dbReference type="Proteomes" id="UP000533905">
    <property type="component" value="Unassembled WGS sequence"/>
</dbReference>
<protein>
    <submittedName>
        <fullName evidence="1">Uncharacterized protein</fullName>
    </submittedName>
</protein>
<dbReference type="EMBL" id="JABAIV010000005">
    <property type="protein sequence ID" value="NNG24280.1"/>
    <property type="molecule type" value="Genomic_DNA"/>
</dbReference>
<reference evidence="1 2" key="1">
    <citation type="submission" date="2020-04" db="EMBL/GenBank/DDBJ databases">
        <title>Massilia sp. nov., a cold adapted bacteria isolated from Arctic soil.</title>
        <authorList>
            <person name="Son J."/>
            <person name="Ka J.-O."/>
        </authorList>
    </citation>
    <scope>NUCLEOTIDE SEQUENCE [LARGE SCALE GENOMIC DNA]</scope>
    <source>
        <strain evidence="1 2">ML15P13</strain>
    </source>
</reference>
<evidence type="ECO:0000313" key="1">
    <source>
        <dbReference type="EMBL" id="NNG24280.1"/>
    </source>
</evidence>
<name>A0A7Y2K1D0_9BURK</name>
<evidence type="ECO:0000313" key="2">
    <source>
        <dbReference type="Proteomes" id="UP000533905"/>
    </source>
</evidence>
<gene>
    <name evidence="1" type="ORF">HGB41_14910</name>
</gene>
<keyword evidence="2" id="KW-1185">Reference proteome</keyword>
<accession>A0A7Y2K1D0</accession>
<organism evidence="1 2">
    <name type="scientific">Telluria aromaticivorans</name>
    <dbReference type="NCBI Taxonomy" id="2725995"/>
    <lineage>
        <taxon>Bacteria</taxon>
        <taxon>Pseudomonadati</taxon>
        <taxon>Pseudomonadota</taxon>
        <taxon>Betaproteobacteria</taxon>
        <taxon>Burkholderiales</taxon>
        <taxon>Oxalobacteraceae</taxon>
        <taxon>Telluria group</taxon>
        <taxon>Telluria</taxon>
    </lineage>
</organism>